<evidence type="ECO:0000313" key="1">
    <source>
        <dbReference type="EMBL" id="OWP04370.1"/>
    </source>
</evidence>
<comment type="caution">
    <text evidence="1">The sequence shown here is derived from an EMBL/GenBank/DDBJ whole genome shotgun (WGS) entry which is preliminary data.</text>
</comment>
<dbReference type="EMBL" id="MZNU01000110">
    <property type="protein sequence ID" value="OWP04370.1"/>
    <property type="molecule type" value="Genomic_DNA"/>
</dbReference>
<dbReference type="AlphaFoldDB" id="A0A218Z9U8"/>
<sequence length="51" mass="5728">MCQFPYRQAPLQWPTAYATISIYSALYAISHTNLPSYISKEFAALSAALKE</sequence>
<reference evidence="1 2" key="1">
    <citation type="submission" date="2017-04" db="EMBL/GenBank/DDBJ databases">
        <title>Draft genome sequence of Marssonina coronaria NL1: causal agent of apple blotch.</title>
        <authorList>
            <person name="Cheng Q."/>
        </authorList>
    </citation>
    <scope>NUCLEOTIDE SEQUENCE [LARGE SCALE GENOMIC DNA]</scope>
    <source>
        <strain evidence="1 2">NL1</strain>
    </source>
</reference>
<keyword evidence="2" id="KW-1185">Reference proteome</keyword>
<evidence type="ECO:0000313" key="2">
    <source>
        <dbReference type="Proteomes" id="UP000242519"/>
    </source>
</evidence>
<name>A0A218Z9U8_9HELO</name>
<protein>
    <submittedName>
        <fullName evidence="1">Uncharacterized protein</fullName>
    </submittedName>
</protein>
<dbReference type="Proteomes" id="UP000242519">
    <property type="component" value="Unassembled WGS sequence"/>
</dbReference>
<proteinExistence type="predicted"/>
<dbReference type="InParanoid" id="A0A218Z9U8"/>
<gene>
    <name evidence="1" type="ORF">B2J93_3100</name>
</gene>
<accession>A0A218Z9U8</accession>
<organism evidence="1 2">
    <name type="scientific">Diplocarpon coronariae</name>
    <dbReference type="NCBI Taxonomy" id="2795749"/>
    <lineage>
        <taxon>Eukaryota</taxon>
        <taxon>Fungi</taxon>
        <taxon>Dikarya</taxon>
        <taxon>Ascomycota</taxon>
        <taxon>Pezizomycotina</taxon>
        <taxon>Leotiomycetes</taxon>
        <taxon>Helotiales</taxon>
        <taxon>Drepanopezizaceae</taxon>
        <taxon>Diplocarpon</taxon>
    </lineage>
</organism>